<evidence type="ECO:0000313" key="3">
    <source>
        <dbReference type="Proteomes" id="UP000295537"/>
    </source>
</evidence>
<dbReference type="PANTHER" id="PTHR39639:SF1">
    <property type="entry name" value="DUF262 DOMAIN-CONTAINING PROTEIN"/>
    <property type="match status" value="1"/>
</dbReference>
<dbReference type="Proteomes" id="UP000295537">
    <property type="component" value="Unassembled WGS sequence"/>
</dbReference>
<reference evidence="2 3" key="1">
    <citation type="submission" date="2019-03" db="EMBL/GenBank/DDBJ databases">
        <title>Genomic Encyclopedia of Type Strains, Phase IV (KMG-IV): sequencing the most valuable type-strain genomes for metagenomic binning, comparative biology and taxonomic classification.</title>
        <authorList>
            <person name="Goeker M."/>
        </authorList>
    </citation>
    <scope>NUCLEOTIDE SEQUENCE [LARGE SCALE GENOMIC DNA]</scope>
    <source>
        <strain evidence="2 3">DSM 16380</strain>
    </source>
</reference>
<keyword evidence="3" id="KW-1185">Reference proteome</keyword>
<dbReference type="AlphaFoldDB" id="A0A4V2SK46"/>
<dbReference type="RefSeq" id="WP_132500907.1">
    <property type="nucleotide sequence ID" value="NZ_LVXA01000001.1"/>
</dbReference>
<evidence type="ECO:0000259" key="1">
    <source>
        <dbReference type="Pfam" id="PF03235"/>
    </source>
</evidence>
<dbReference type="OrthoDB" id="9798761at2"/>
<sequence length="352" mass="40938">MNINELSLINELSDQKRKVDFNSYDFSVKELVSMVAEGIIDIAPEYQRQFRWEDARQSKLIESLLLGIPIPNIFMATNNDGSWEVIDGVQRLTTIIRFMDNQNAKDKVGVTDNLILQKLEKIPSFNKQVFAKLPQKIKLDFMLRTLKVTTLTDKSDLDVRFDLFERLNTGGIKLTAQEIRSCVFRGSFNEFVKRMAQDKNFLKSTLLKEQRIKDGTAEEAVLRFFAFLHNYKNFKYNVTSFLNNYMSFANKDFDYEQNEKLFKKTFKELAKLEFGISKGQTARRYSFKINFFEGVAVGAALALQKKSKLNLSSFYEWVNDPSFIESTTGATNRPQMVQHRIEFCKNHFLENV</sequence>
<feature type="domain" description="GmrSD restriction endonucleases N-terminal" evidence="1">
    <location>
        <begin position="29"/>
        <end position="182"/>
    </location>
</feature>
<proteinExistence type="predicted"/>
<protein>
    <submittedName>
        <fullName evidence="2">Uncharacterized protein DUF262</fullName>
    </submittedName>
</protein>
<gene>
    <name evidence="2" type="ORF">EV693_10351</name>
</gene>
<dbReference type="Pfam" id="PF03235">
    <property type="entry name" value="GmrSD_N"/>
    <property type="match status" value="1"/>
</dbReference>
<accession>A0A4V2SK46</accession>
<comment type="caution">
    <text evidence="2">The sequence shown here is derived from an EMBL/GenBank/DDBJ whole genome shotgun (WGS) entry which is preliminary data.</text>
</comment>
<dbReference type="EMBL" id="SLXJ01000003">
    <property type="protein sequence ID" value="TCP18086.1"/>
    <property type="molecule type" value="Genomic_DNA"/>
</dbReference>
<organism evidence="2 3">
    <name type="scientific">Nicoletella semolina</name>
    <dbReference type="NCBI Taxonomy" id="271160"/>
    <lineage>
        <taxon>Bacteria</taxon>
        <taxon>Pseudomonadati</taxon>
        <taxon>Pseudomonadota</taxon>
        <taxon>Gammaproteobacteria</taxon>
        <taxon>Pasteurellales</taxon>
        <taxon>Pasteurellaceae</taxon>
        <taxon>Nicoletella</taxon>
    </lineage>
</organism>
<evidence type="ECO:0000313" key="2">
    <source>
        <dbReference type="EMBL" id="TCP18086.1"/>
    </source>
</evidence>
<dbReference type="InterPro" id="IPR004919">
    <property type="entry name" value="GmrSD_N"/>
</dbReference>
<name>A0A4V2SK46_9PAST</name>
<dbReference type="PANTHER" id="PTHR39639">
    <property type="entry name" value="CHROMOSOME 16, WHOLE GENOME SHOTGUN SEQUENCE"/>
    <property type="match status" value="1"/>
</dbReference>